<reference evidence="16" key="1">
    <citation type="submission" date="2020-11" db="EMBL/GenBank/DDBJ databases">
        <authorList>
            <consortium name="DOE Joint Genome Institute"/>
            <person name="Ahrendt S."/>
            <person name="Riley R."/>
            <person name="Andreopoulos W."/>
            <person name="Labutti K."/>
            <person name="Pangilinan J."/>
            <person name="Ruiz-Duenas F.J."/>
            <person name="Barrasa J.M."/>
            <person name="Sanchez-Garcia M."/>
            <person name="Camarero S."/>
            <person name="Miyauchi S."/>
            <person name="Serrano A."/>
            <person name="Linde D."/>
            <person name="Babiker R."/>
            <person name="Drula E."/>
            <person name="Ayuso-Fernandez I."/>
            <person name="Pacheco R."/>
            <person name="Padilla G."/>
            <person name="Ferreira P."/>
            <person name="Barriuso J."/>
            <person name="Kellner H."/>
            <person name="Castanera R."/>
            <person name="Alfaro M."/>
            <person name="Ramirez L."/>
            <person name="Pisabarro A.G."/>
            <person name="Kuo A."/>
            <person name="Tritt A."/>
            <person name="Lipzen A."/>
            <person name="He G."/>
            <person name="Yan M."/>
            <person name="Ng V."/>
            <person name="Cullen D."/>
            <person name="Martin F."/>
            <person name="Rosso M.-N."/>
            <person name="Henrissat B."/>
            <person name="Hibbett D."/>
            <person name="Martinez A.T."/>
            <person name="Grigoriev I.V."/>
        </authorList>
    </citation>
    <scope>NUCLEOTIDE SEQUENCE</scope>
    <source>
        <strain evidence="16">MF-IS2</strain>
    </source>
</reference>
<dbReference type="InterPro" id="IPR027417">
    <property type="entry name" value="P-loop_NTPase"/>
</dbReference>
<evidence type="ECO:0000256" key="12">
    <source>
        <dbReference type="ARBA" id="ARBA00023180"/>
    </source>
</evidence>
<dbReference type="PROSITE" id="PS00022">
    <property type="entry name" value="EGF_1"/>
    <property type="match status" value="1"/>
</dbReference>
<evidence type="ECO:0000256" key="10">
    <source>
        <dbReference type="ARBA" id="ARBA00023136"/>
    </source>
</evidence>
<evidence type="ECO:0000313" key="16">
    <source>
        <dbReference type="EMBL" id="KAF9450062.1"/>
    </source>
</evidence>
<dbReference type="Pfam" id="PF19055">
    <property type="entry name" value="ABC2_membrane_7"/>
    <property type="match status" value="1"/>
</dbReference>
<dbReference type="CDD" id="cd00055">
    <property type="entry name" value="EGF_Lam"/>
    <property type="match status" value="1"/>
</dbReference>
<dbReference type="InterPro" id="IPR003439">
    <property type="entry name" value="ABC_transporter-like_ATP-bd"/>
</dbReference>
<dbReference type="PROSITE" id="PS00211">
    <property type="entry name" value="ABC_TRANSPORTER_1"/>
    <property type="match status" value="1"/>
</dbReference>
<dbReference type="GO" id="GO:0016887">
    <property type="term" value="F:ATP hydrolysis activity"/>
    <property type="evidence" value="ECO:0007669"/>
    <property type="project" value="InterPro"/>
</dbReference>
<feature type="transmembrane region" description="Helical" evidence="14">
    <location>
        <begin position="888"/>
        <end position="909"/>
    </location>
</feature>
<keyword evidence="12" id="KW-0325">Glycoprotein</keyword>
<dbReference type="InterPro" id="IPR000742">
    <property type="entry name" value="EGF"/>
</dbReference>
<evidence type="ECO:0000256" key="2">
    <source>
        <dbReference type="ARBA" id="ARBA00005814"/>
    </source>
</evidence>
<dbReference type="SUPFAM" id="SSF52540">
    <property type="entry name" value="P-loop containing nucleoside triphosphate hydrolases"/>
    <property type="match status" value="1"/>
</dbReference>
<proteinExistence type="inferred from homology"/>
<accession>A0A9P5XET8</accession>
<dbReference type="InterPro" id="IPR002049">
    <property type="entry name" value="LE_dom"/>
</dbReference>
<dbReference type="PANTHER" id="PTHR48041">
    <property type="entry name" value="ABC TRANSPORTER G FAMILY MEMBER 28"/>
    <property type="match status" value="1"/>
</dbReference>
<evidence type="ECO:0000313" key="17">
    <source>
        <dbReference type="Proteomes" id="UP000807342"/>
    </source>
</evidence>
<keyword evidence="6" id="KW-0547">Nucleotide-binding</keyword>
<dbReference type="InterPro" id="IPR013111">
    <property type="entry name" value="EGF_extracell"/>
</dbReference>
<dbReference type="AlphaFoldDB" id="A0A9P5XET8"/>
<dbReference type="PANTHER" id="PTHR48041:SF2">
    <property type="entry name" value="ATP-DEPENDENT PERMEASE-RELATED"/>
    <property type="match status" value="1"/>
</dbReference>
<feature type="transmembrane region" description="Helical" evidence="14">
    <location>
        <begin position="268"/>
        <end position="292"/>
    </location>
</feature>
<evidence type="ECO:0000256" key="5">
    <source>
        <dbReference type="ARBA" id="ARBA00022729"/>
    </source>
</evidence>
<comment type="caution">
    <text evidence="16">The sequence shown here is derived from an EMBL/GenBank/DDBJ whole genome shotgun (WGS) entry which is preliminary data.</text>
</comment>
<keyword evidence="10 14" id="KW-0472">Membrane</keyword>
<dbReference type="InterPro" id="IPR017871">
    <property type="entry name" value="ABC_transporter-like_CS"/>
</dbReference>
<gene>
    <name evidence="16" type="ORF">P691DRAFT_811203</name>
</gene>
<evidence type="ECO:0000259" key="15">
    <source>
        <dbReference type="PROSITE" id="PS50893"/>
    </source>
</evidence>
<dbReference type="InterPro" id="IPR043926">
    <property type="entry name" value="ABCG_dom"/>
</dbReference>
<dbReference type="InterPro" id="IPR003593">
    <property type="entry name" value="AAA+_ATPase"/>
</dbReference>
<feature type="compositionally biased region" description="Polar residues" evidence="13">
    <location>
        <begin position="613"/>
        <end position="625"/>
    </location>
</feature>
<keyword evidence="5" id="KW-0732">Signal</keyword>
<keyword evidence="11" id="KW-1015">Disulfide bond</keyword>
<feature type="region of interest" description="Disordered" evidence="13">
    <location>
        <begin position="613"/>
        <end position="639"/>
    </location>
</feature>
<evidence type="ECO:0000256" key="14">
    <source>
        <dbReference type="SAM" id="Phobius"/>
    </source>
</evidence>
<organism evidence="16 17">
    <name type="scientific">Macrolepiota fuliginosa MF-IS2</name>
    <dbReference type="NCBI Taxonomy" id="1400762"/>
    <lineage>
        <taxon>Eukaryota</taxon>
        <taxon>Fungi</taxon>
        <taxon>Dikarya</taxon>
        <taxon>Basidiomycota</taxon>
        <taxon>Agaricomycotina</taxon>
        <taxon>Agaricomycetes</taxon>
        <taxon>Agaricomycetidae</taxon>
        <taxon>Agaricales</taxon>
        <taxon>Agaricineae</taxon>
        <taxon>Agaricaceae</taxon>
        <taxon>Macrolepiota</taxon>
    </lineage>
</organism>
<sequence>MLPVFTCGQYGSCNNHNGQCECPPGWAGVDCFTPQCDSLADGDQRQPREEGESCKCKDGWSGINCNVCQNDNACVGFPLSGGIPSQQDDSHAENMTCYKGGETVFNNHQMCNVTNKKILDMLPDRPPQVTFSCDSRDATCSFQFWTAQVESFYCGLESCSSTKQPGYSTNTTVYACDKIKCSCVPGRFICGEAGSVDIGDFLKEEIKGPAKFSCQTGKGCKFEEDAMNDLIDTIFGDTYITLECEGGECIHYSQVPGYVRPPQPKNTLWLALSSSGAILIVVLFSAALWYAGRTGKGDELGKIRLPEAEAAKLMTDHVPASLYFSGVSYTFGGRNILDNISGNVKSGQVMAIMGASGAGKSTFLDILARRNKRGAVSGTILVNGREVKDNEFKKVAGFVDQEDTLMSTLTVYETILYSALLRLPRDMSFEAKKFRTLETMNELGILGIKDSKIGDTGTRSISGGEKRRVSIACELVTSPSILFLDEPTSGLDAFNAFNVVESLVSLARNYNRTVIFTIHQPRSNIVALFDQLVVLAAGKLVYSGEFAKCQDYFASIGYPCPIGFNIADYLIDLTMQASMEPKSNNSPRLDPSAPSDANSNLVDEEQGLVLHSVPTSVRSITSNTPPDDPEPSVASSTSGYLKKKTSQIFNAVGAYGTTRLPDVPIAPQLAALVQAYADSTITADIKAEGEQAAREAQQAGVNTVASNELPDVAEETSLLRGRKRASWGTQFRILSGRAFKNLYRDPALLAAHYLSAIALAIMCGLFYHNVTNDIAGFQNRLGLFFFTLALFGFSCLSSLGLFANERILFMRERANGYYSTFTYFSSKILFDILPLRLVPPLMFGGIVYGLVGLVPTVAGFWKFLLALVLFNLTTASVVLLLSIIFDSISVASLVGTLVMLFNLMFTGLLVNRDTIPAAFEWLHTISFFHAAFEALAVNELRYLQLKEVKYGVELDVPAALILSTFGLRAQSYWWPNISLLGIFFVVFTVVSYLWMHFFVKERR</sequence>
<keyword evidence="4 14" id="KW-0812">Transmembrane</keyword>
<dbReference type="EMBL" id="MU151113">
    <property type="protein sequence ID" value="KAF9450062.1"/>
    <property type="molecule type" value="Genomic_DNA"/>
</dbReference>
<evidence type="ECO:0000256" key="7">
    <source>
        <dbReference type="ARBA" id="ARBA00022824"/>
    </source>
</evidence>
<dbReference type="GO" id="GO:0005789">
    <property type="term" value="C:endoplasmic reticulum membrane"/>
    <property type="evidence" value="ECO:0007669"/>
    <property type="project" value="UniProtKB-SubCell"/>
</dbReference>
<evidence type="ECO:0000256" key="11">
    <source>
        <dbReference type="ARBA" id="ARBA00023157"/>
    </source>
</evidence>
<feature type="domain" description="ABC transporter" evidence="15">
    <location>
        <begin position="322"/>
        <end position="562"/>
    </location>
</feature>
<evidence type="ECO:0000256" key="4">
    <source>
        <dbReference type="ARBA" id="ARBA00022692"/>
    </source>
</evidence>
<keyword evidence="7" id="KW-0256">Endoplasmic reticulum</keyword>
<feature type="transmembrane region" description="Helical" evidence="14">
    <location>
        <begin position="921"/>
        <end position="938"/>
    </location>
</feature>
<keyword evidence="3" id="KW-0813">Transport</keyword>
<dbReference type="Pfam" id="PF01061">
    <property type="entry name" value="ABC2_membrane"/>
    <property type="match status" value="1"/>
</dbReference>
<keyword evidence="8" id="KW-0067">ATP-binding</keyword>
<evidence type="ECO:0000256" key="6">
    <source>
        <dbReference type="ARBA" id="ARBA00022741"/>
    </source>
</evidence>
<name>A0A9P5XET8_9AGAR</name>
<dbReference type="SMART" id="SM00382">
    <property type="entry name" value="AAA"/>
    <property type="match status" value="1"/>
</dbReference>
<dbReference type="Proteomes" id="UP000807342">
    <property type="component" value="Unassembled WGS sequence"/>
</dbReference>
<dbReference type="GO" id="GO:0005524">
    <property type="term" value="F:ATP binding"/>
    <property type="evidence" value="ECO:0007669"/>
    <property type="project" value="UniProtKB-KW"/>
</dbReference>
<dbReference type="InterPro" id="IPR050352">
    <property type="entry name" value="ABCG_transporters"/>
</dbReference>
<evidence type="ECO:0000256" key="13">
    <source>
        <dbReference type="SAM" id="MobiDB-lite"/>
    </source>
</evidence>
<dbReference type="Pfam" id="PF00005">
    <property type="entry name" value="ABC_tran"/>
    <property type="match status" value="1"/>
</dbReference>
<evidence type="ECO:0000256" key="8">
    <source>
        <dbReference type="ARBA" id="ARBA00022840"/>
    </source>
</evidence>
<dbReference type="CDD" id="cd03213">
    <property type="entry name" value="ABCG_EPDR"/>
    <property type="match status" value="1"/>
</dbReference>
<comment type="similarity">
    <text evidence="2">Belongs to the ABC transporter superfamily. ABCG family. Eye pigment precursor importer (TC 3.A.1.204) subfamily.</text>
</comment>
<dbReference type="GO" id="GO:0140359">
    <property type="term" value="F:ABC-type transporter activity"/>
    <property type="evidence" value="ECO:0007669"/>
    <property type="project" value="InterPro"/>
</dbReference>
<evidence type="ECO:0000256" key="3">
    <source>
        <dbReference type="ARBA" id="ARBA00022448"/>
    </source>
</evidence>
<evidence type="ECO:0000256" key="1">
    <source>
        <dbReference type="ARBA" id="ARBA00004477"/>
    </source>
</evidence>
<feature type="transmembrane region" description="Helical" evidence="14">
    <location>
        <begin position="781"/>
        <end position="803"/>
    </location>
</feature>
<evidence type="ECO:0000256" key="9">
    <source>
        <dbReference type="ARBA" id="ARBA00022989"/>
    </source>
</evidence>
<comment type="subcellular location">
    <subcellularLocation>
        <location evidence="1">Endoplasmic reticulum membrane</location>
        <topology evidence="1">Multi-pass membrane protein</topology>
    </subcellularLocation>
</comment>
<feature type="transmembrane region" description="Helical" evidence="14">
    <location>
        <begin position="833"/>
        <end position="854"/>
    </location>
</feature>
<feature type="transmembrane region" description="Helical" evidence="14">
    <location>
        <begin position="747"/>
        <end position="769"/>
    </location>
</feature>
<protein>
    <recommendedName>
        <fullName evidence="15">ABC transporter domain-containing protein</fullName>
    </recommendedName>
</protein>
<feature type="transmembrane region" description="Helical" evidence="14">
    <location>
        <begin position="973"/>
        <end position="995"/>
    </location>
</feature>
<dbReference type="FunFam" id="3.40.50.300:FF:000702">
    <property type="entry name" value="ABC transporter (Adp1)"/>
    <property type="match status" value="1"/>
</dbReference>
<dbReference type="InterPro" id="IPR013525">
    <property type="entry name" value="ABC2_TM"/>
</dbReference>
<dbReference type="Pfam" id="PF07974">
    <property type="entry name" value="EGF_2"/>
    <property type="match status" value="1"/>
</dbReference>
<feature type="transmembrane region" description="Helical" evidence="14">
    <location>
        <begin position="860"/>
        <end position="881"/>
    </location>
</feature>
<dbReference type="OrthoDB" id="66620at2759"/>
<dbReference type="PROSITE" id="PS50893">
    <property type="entry name" value="ABC_TRANSPORTER_2"/>
    <property type="match status" value="1"/>
</dbReference>
<dbReference type="Gene3D" id="3.40.50.300">
    <property type="entry name" value="P-loop containing nucleotide triphosphate hydrolases"/>
    <property type="match status" value="1"/>
</dbReference>
<keyword evidence="17" id="KW-1185">Reference proteome</keyword>
<keyword evidence="9 14" id="KW-1133">Transmembrane helix</keyword>